<keyword evidence="2" id="KW-0560">Oxidoreductase</keyword>
<evidence type="ECO:0000313" key="3">
    <source>
        <dbReference type="EMBL" id="CAA9262505.1"/>
    </source>
</evidence>
<evidence type="ECO:0000256" key="1">
    <source>
        <dbReference type="ARBA" id="ARBA00006056"/>
    </source>
</evidence>
<sequence length="376" mass="39807">MTATTNSAAASTPAAAGVQDLKPAVTVTVESLRQWGIEAFTRAGLAEEGARAVTEVQLESSLRGQPTHNMGDIPRYAAQVADGRLNPNPNIRVTRETMVHAQLDGDNAPGQWVGVIAMRKALEKAKQTGVGLVTAGHSNHYGAAGHYAWMAATEGFIGLSTTNGGPCLAPWGGASATFGNNPLGAAVPAGNHHPIVLDIAMSTVAMGKIGLALAEGKPLPLNWVLDTQGRPSTDPADFRASLLGVPIAEHKGYGLTMIMEVLAGVLTGADFPWQHRDDRAARHTYEPNLGHFFMAINPELFMSRAEFLDRVDQMIAAAKASTLAEGVSEILVPGEREMRNRERHLLQGVPLLPSTHRSLLTYSAKAGLKTELVAVA</sequence>
<name>A0A6J4IW81_9CHLR</name>
<proteinExistence type="inferred from homology"/>
<dbReference type="Gene3D" id="1.10.1530.10">
    <property type="match status" value="1"/>
</dbReference>
<dbReference type="InterPro" id="IPR043143">
    <property type="entry name" value="Mal/L-sulf/L-lact_DH-like_NADP"/>
</dbReference>
<dbReference type="Pfam" id="PF02615">
    <property type="entry name" value="Ldh_2"/>
    <property type="match status" value="1"/>
</dbReference>
<dbReference type="InterPro" id="IPR043144">
    <property type="entry name" value="Mal/L-sulf/L-lact_DH-like_ah"/>
</dbReference>
<dbReference type="SUPFAM" id="SSF89733">
    <property type="entry name" value="L-sulfolactate dehydrogenase-like"/>
    <property type="match status" value="1"/>
</dbReference>
<dbReference type="GO" id="GO:0016491">
    <property type="term" value="F:oxidoreductase activity"/>
    <property type="evidence" value="ECO:0007669"/>
    <property type="project" value="UniProtKB-KW"/>
</dbReference>
<dbReference type="InterPro" id="IPR003767">
    <property type="entry name" value="Malate/L-lactate_DH-like"/>
</dbReference>
<evidence type="ECO:0000256" key="2">
    <source>
        <dbReference type="ARBA" id="ARBA00023002"/>
    </source>
</evidence>
<dbReference type="PANTHER" id="PTHR11091">
    <property type="entry name" value="OXIDOREDUCTASE-RELATED"/>
    <property type="match status" value="1"/>
</dbReference>
<reference evidence="3" key="1">
    <citation type="submission" date="2020-02" db="EMBL/GenBank/DDBJ databases">
        <authorList>
            <person name="Meier V. D."/>
        </authorList>
    </citation>
    <scope>NUCLEOTIDE SEQUENCE</scope>
    <source>
        <strain evidence="3">AVDCRST_MAG77</strain>
    </source>
</reference>
<dbReference type="Gene3D" id="3.30.1370.60">
    <property type="entry name" value="Hypothetical oxidoreductase yiak, domain 2"/>
    <property type="match status" value="1"/>
</dbReference>
<dbReference type="EMBL" id="CADCTC010000159">
    <property type="protein sequence ID" value="CAA9262505.1"/>
    <property type="molecule type" value="Genomic_DNA"/>
</dbReference>
<dbReference type="AlphaFoldDB" id="A0A6J4IW81"/>
<evidence type="ECO:0008006" key="4">
    <source>
        <dbReference type="Google" id="ProtNLM"/>
    </source>
</evidence>
<comment type="similarity">
    <text evidence="1">Belongs to the LDH2/MDH2 oxidoreductase family.</text>
</comment>
<accession>A0A6J4IW81</accession>
<dbReference type="InterPro" id="IPR036111">
    <property type="entry name" value="Mal/L-sulfo/L-lacto_DH-like_sf"/>
</dbReference>
<gene>
    <name evidence="3" type="ORF">AVDCRST_MAG77-2750</name>
</gene>
<protein>
    <recommendedName>
        <fullName evidence="4">Malate dehydrogenase</fullName>
    </recommendedName>
</protein>
<organism evidence="3">
    <name type="scientific">uncultured Chloroflexota bacterium</name>
    <dbReference type="NCBI Taxonomy" id="166587"/>
    <lineage>
        <taxon>Bacteria</taxon>
        <taxon>Bacillati</taxon>
        <taxon>Chloroflexota</taxon>
        <taxon>environmental samples</taxon>
    </lineage>
</organism>
<dbReference type="PANTHER" id="PTHR11091:SF0">
    <property type="entry name" value="MALATE DEHYDROGENASE"/>
    <property type="match status" value="1"/>
</dbReference>